<sequence length="78" mass="8644">MNRFEGGSNREAKIDYLDGDIRIVQTGSYVTCAMSGKHIPIDELRYWSVVRQEPYADAAASLEAEKRAGALPNQKRGA</sequence>
<protein>
    <recommendedName>
        <fullName evidence="3">DUF2093 domain-containing protein</fullName>
    </recommendedName>
</protein>
<accession>A0A135NZH5</accession>
<evidence type="ECO:0000313" key="2">
    <source>
        <dbReference type="Proteomes" id="UP000070498"/>
    </source>
</evidence>
<reference evidence="1 2" key="1">
    <citation type="submission" date="2015-11" db="EMBL/GenBank/DDBJ databases">
        <title>Draft genome sequence of Agrobacterium sp. R89-1.</title>
        <authorList>
            <person name="Zahradnik J."/>
            <person name="Kyslikova E."/>
            <person name="Palyzova A."/>
            <person name="Kyslik P."/>
        </authorList>
    </citation>
    <scope>NUCLEOTIDE SEQUENCE [LARGE SCALE GENOMIC DNA]</scope>
    <source>
        <strain evidence="1 2">R89-1</strain>
    </source>
</reference>
<dbReference type="Proteomes" id="UP000070498">
    <property type="component" value="Unassembled WGS sequence"/>
</dbReference>
<name>A0A135NZH5_9HYPH</name>
<dbReference type="STRING" id="2052828.ATO67_10950"/>
<gene>
    <name evidence="1" type="ORF">ATO67_10950</name>
</gene>
<dbReference type="EMBL" id="LNUW01000036">
    <property type="protein sequence ID" value="KXG84581.1"/>
    <property type="molecule type" value="Genomic_DNA"/>
</dbReference>
<evidence type="ECO:0000313" key="1">
    <source>
        <dbReference type="EMBL" id="KXG84581.1"/>
    </source>
</evidence>
<evidence type="ECO:0008006" key="3">
    <source>
        <dbReference type="Google" id="ProtNLM"/>
    </source>
</evidence>
<dbReference type="InterPro" id="IPR018661">
    <property type="entry name" value="DUF2093"/>
</dbReference>
<comment type="caution">
    <text evidence="1">The sequence shown here is derived from an EMBL/GenBank/DDBJ whole genome shotgun (WGS) entry which is preliminary data.</text>
</comment>
<organism evidence="1 2">
    <name type="scientific">Agrobacterium bohemicum</name>
    <dbReference type="NCBI Taxonomy" id="2052828"/>
    <lineage>
        <taxon>Bacteria</taxon>
        <taxon>Pseudomonadati</taxon>
        <taxon>Pseudomonadota</taxon>
        <taxon>Alphaproteobacteria</taxon>
        <taxon>Hyphomicrobiales</taxon>
        <taxon>Rhizobiaceae</taxon>
        <taxon>Rhizobium/Agrobacterium group</taxon>
        <taxon>Agrobacterium</taxon>
    </lineage>
</organism>
<proteinExistence type="predicted"/>
<keyword evidence="2" id="KW-1185">Reference proteome</keyword>
<dbReference type="RefSeq" id="WP_067648418.1">
    <property type="nucleotide sequence ID" value="NZ_KQ961028.1"/>
</dbReference>
<dbReference type="AlphaFoldDB" id="A0A135NZH5"/>
<dbReference type="Pfam" id="PF09866">
    <property type="entry name" value="DUF2093"/>
    <property type="match status" value="1"/>
</dbReference>